<dbReference type="EMBL" id="JADAQX010000161">
    <property type="protein sequence ID" value="KAF8821577.1"/>
    <property type="molecule type" value="Genomic_DNA"/>
</dbReference>
<keyword evidence="2" id="KW-1133">Transmembrane helix</keyword>
<reference evidence="4 5" key="1">
    <citation type="journal article" date="2020" name="bioRxiv">
        <title>Metabolic contributions of an alphaproteobacterial endosymbiont in the apicomplexan Cardiosporidium cionae.</title>
        <authorList>
            <person name="Hunter E.S."/>
            <person name="Paight C.J."/>
            <person name="Lane C.E."/>
        </authorList>
    </citation>
    <scope>NUCLEOTIDE SEQUENCE [LARGE SCALE GENOMIC DNA]</scope>
    <source>
        <strain evidence="4">ESH_2018</strain>
    </source>
</reference>
<feature type="transmembrane region" description="Helical" evidence="2">
    <location>
        <begin position="898"/>
        <end position="926"/>
    </location>
</feature>
<feature type="transmembrane region" description="Helical" evidence="2">
    <location>
        <begin position="672"/>
        <end position="692"/>
    </location>
</feature>
<evidence type="ECO:0000256" key="2">
    <source>
        <dbReference type="SAM" id="Phobius"/>
    </source>
</evidence>
<feature type="transmembrane region" description="Helical" evidence="2">
    <location>
        <begin position="1034"/>
        <end position="1058"/>
    </location>
</feature>
<sequence>MCRFGFAYRSSESEMYKLYSLPSTVSVFSKQKLEDRFAPERIIQIILSSNEDSLSNIIISKIRALDTRIRSIEVKPENLTTDEFRNPLDPVFLPTNNTPEILHFEDLCYKDIKGTCITYSVLDAYISEGLYGRPLIGNSFPHIYNLKTKKVFTADLILGNITVNQFSNREIFVISNATAFSMTYILNGSETWKHYSASFEDALGNLLQSYTIDGLHISYRTERSVNDELFRSSTMDLWDFLRLVQNIMQLSVKSYPNFNGHFILPTRIRVKHVPPAEATPFLVVGIGADDCFVLINSYALSYLSKSSKCRIKSTLKNAGTSITITTATNLIAFFVGSLSPYYAISVFCITSAIALSMSYIMCLTFFFAFLCIDARREEKKRFLCGISSGCFQDDVADSLCVVKQENSANSLEKKHCNSPILREISDKSSPNYASSAIDLKENMPEHPLYFPLSVTNETSYSDPETISIYELASALVRQYGFYLKKKVAPTKMPFILRKKSLTAEITQNHEINQISVHETLRTSSNQSNITRVSPCPDTVVGDTSGPLVSEVVNTDLNTYARMNVELQSPLANEEDQTDDLKHETANVLRDDSVEISFPAGEEYSNPTKPTLINKEEESQIKSEFKYEEPIGTTGRKFRIFVARYYGRQCYSLSKEIITFCVPRFLSNPYVKILVLLAFTVHFCCAGVGFLSLKAGLSLQDVTPAVSYLRDFYHASETYFSTYGDRVTVFFPNVEMWESKSVQRQLMIVSDEITSLDNSIVVSNGMYAFLRENMDTMQDKNITEFNERIKAWLDTSPIGNLFRNDFKFDESRRELLAWKFFYFMPYMETTLEAYKQLDSVRKLLLRQKDFFHGEAYTPLAVMWESDAVIFQLTLANLLIAVGAVTLLSCIKCQNQISLILIPGIMSSFLAMAMIITVDLCLFGYMSFWNLNLNMLTMVNLLISIGYSVDYTVHIIHTFTHCLASHKNTRMVETLVIMANPLTDGMISTFLPVIMLSTANKVALVIFFKMMTMVSRYYYVEFAVVHAENMRTLKCFVAIQVLLFAYAEGLVLLPVLLSLIGPKSEGKLSDKRQNITNKILTYSERDQKII</sequence>
<dbReference type="InterPro" id="IPR051697">
    <property type="entry name" value="Patched_domain-protein"/>
</dbReference>
<dbReference type="PANTHER" id="PTHR10796">
    <property type="entry name" value="PATCHED-RELATED"/>
    <property type="match status" value="1"/>
</dbReference>
<evidence type="ECO:0000313" key="5">
    <source>
        <dbReference type="Proteomes" id="UP000823046"/>
    </source>
</evidence>
<evidence type="ECO:0000256" key="1">
    <source>
        <dbReference type="ARBA" id="ARBA00005585"/>
    </source>
</evidence>
<organism evidence="4 5">
    <name type="scientific">Cardiosporidium cionae</name>
    <dbReference type="NCBI Taxonomy" id="476202"/>
    <lineage>
        <taxon>Eukaryota</taxon>
        <taxon>Sar</taxon>
        <taxon>Alveolata</taxon>
        <taxon>Apicomplexa</taxon>
        <taxon>Aconoidasida</taxon>
        <taxon>Nephromycida</taxon>
        <taxon>Cardiosporidium</taxon>
    </lineage>
</organism>
<feature type="domain" description="SSD" evidence="3">
    <location>
        <begin position="276"/>
        <end position="372"/>
    </location>
</feature>
<comment type="caution">
    <text evidence="4">The sequence shown here is derived from an EMBL/GenBank/DDBJ whole genome shotgun (WGS) entry which is preliminary data.</text>
</comment>
<evidence type="ECO:0000313" key="4">
    <source>
        <dbReference type="EMBL" id="KAF8821577.1"/>
    </source>
</evidence>
<dbReference type="Proteomes" id="UP000823046">
    <property type="component" value="Unassembled WGS sequence"/>
</dbReference>
<dbReference type="InterPro" id="IPR000731">
    <property type="entry name" value="SSD"/>
</dbReference>
<protein>
    <submittedName>
        <fullName evidence="4">Patched family protein</fullName>
    </submittedName>
</protein>
<dbReference type="PANTHER" id="PTHR10796:SF92">
    <property type="entry name" value="PATCHED-RELATED, ISOFORM A"/>
    <property type="match status" value="1"/>
</dbReference>
<dbReference type="Pfam" id="PF12349">
    <property type="entry name" value="Sterol-sensing"/>
    <property type="match status" value="1"/>
</dbReference>
<feature type="transmembrane region" description="Helical" evidence="2">
    <location>
        <begin position="867"/>
        <end position="886"/>
    </location>
</feature>
<dbReference type="Gene3D" id="1.20.1640.10">
    <property type="entry name" value="Multidrug efflux transporter AcrB transmembrane domain"/>
    <property type="match status" value="2"/>
</dbReference>
<feature type="transmembrane region" description="Helical" evidence="2">
    <location>
        <begin position="984"/>
        <end position="1006"/>
    </location>
</feature>
<feature type="transmembrane region" description="Helical" evidence="2">
    <location>
        <begin position="341"/>
        <end position="372"/>
    </location>
</feature>
<accession>A0ABQ7JC37</accession>
<keyword evidence="2" id="KW-0812">Transmembrane</keyword>
<name>A0ABQ7JC37_9APIC</name>
<dbReference type="PROSITE" id="PS50156">
    <property type="entry name" value="SSD"/>
    <property type="match status" value="1"/>
</dbReference>
<keyword evidence="2" id="KW-0472">Membrane</keyword>
<proteinExistence type="inferred from homology"/>
<evidence type="ECO:0000259" key="3">
    <source>
        <dbReference type="PROSITE" id="PS50156"/>
    </source>
</evidence>
<comment type="similarity">
    <text evidence="1">Belongs to the patched family.</text>
</comment>
<feature type="transmembrane region" description="Helical" evidence="2">
    <location>
        <begin position="281"/>
        <end position="303"/>
    </location>
</feature>
<dbReference type="InterPro" id="IPR053958">
    <property type="entry name" value="HMGCR/SNAP/NPC1-like_SSD"/>
</dbReference>
<dbReference type="SUPFAM" id="SSF82866">
    <property type="entry name" value="Multidrug efflux transporter AcrB transmembrane domain"/>
    <property type="match status" value="2"/>
</dbReference>
<gene>
    <name evidence="4" type="ORF">IE077_001851</name>
</gene>
<feature type="transmembrane region" description="Helical" evidence="2">
    <location>
        <begin position="315"/>
        <end position="335"/>
    </location>
</feature>
<keyword evidence="5" id="KW-1185">Reference proteome</keyword>